<sequence length="133" mass="15656">MNITKTFILKYDPTFSPDTMLVNLQKAWHGELKLIEPHIVKSNNIDALLVSFNKTRLTLFKTLGRLKPDNLKQAADYLQRDYEEVERNAKDQTFLIAEAFAKSEKELEELNFLIIADQPRVKEELDREDMRRM</sequence>
<protein>
    <submittedName>
        <fullName evidence="1">7608_t:CDS:1</fullName>
    </submittedName>
</protein>
<dbReference type="EMBL" id="CAJVQC010103060">
    <property type="protein sequence ID" value="CAG8832181.1"/>
    <property type="molecule type" value="Genomic_DNA"/>
</dbReference>
<evidence type="ECO:0000313" key="1">
    <source>
        <dbReference type="EMBL" id="CAG8832181.1"/>
    </source>
</evidence>
<feature type="non-terminal residue" evidence="1">
    <location>
        <position position="133"/>
    </location>
</feature>
<gene>
    <name evidence="1" type="ORF">RPERSI_LOCUS28374</name>
</gene>
<dbReference type="Proteomes" id="UP000789920">
    <property type="component" value="Unassembled WGS sequence"/>
</dbReference>
<organism evidence="1 2">
    <name type="scientific">Racocetra persica</name>
    <dbReference type="NCBI Taxonomy" id="160502"/>
    <lineage>
        <taxon>Eukaryota</taxon>
        <taxon>Fungi</taxon>
        <taxon>Fungi incertae sedis</taxon>
        <taxon>Mucoromycota</taxon>
        <taxon>Glomeromycotina</taxon>
        <taxon>Glomeromycetes</taxon>
        <taxon>Diversisporales</taxon>
        <taxon>Gigasporaceae</taxon>
        <taxon>Racocetra</taxon>
    </lineage>
</organism>
<name>A0ACA9S8Z4_9GLOM</name>
<keyword evidence="2" id="KW-1185">Reference proteome</keyword>
<evidence type="ECO:0000313" key="2">
    <source>
        <dbReference type="Proteomes" id="UP000789920"/>
    </source>
</evidence>
<reference evidence="1" key="1">
    <citation type="submission" date="2021-06" db="EMBL/GenBank/DDBJ databases">
        <authorList>
            <person name="Kallberg Y."/>
            <person name="Tangrot J."/>
            <person name="Rosling A."/>
        </authorList>
    </citation>
    <scope>NUCLEOTIDE SEQUENCE</scope>
    <source>
        <strain evidence="1">MA461A</strain>
    </source>
</reference>
<comment type="caution">
    <text evidence="1">The sequence shown here is derived from an EMBL/GenBank/DDBJ whole genome shotgun (WGS) entry which is preliminary data.</text>
</comment>
<proteinExistence type="predicted"/>
<accession>A0ACA9S8Z4</accession>